<evidence type="ECO:0000259" key="1">
    <source>
        <dbReference type="Pfam" id="PF08443"/>
    </source>
</evidence>
<dbReference type="SUPFAM" id="SSF56059">
    <property type="entry name" value="Glutathione synthetase ATP-binding domain-like"/>
    <property type="match status" value="1"/>
</dbReference>
<dbReference type="GO" id="GO:0005737">
    <property type="term" value="C:cytoplasm"/>
    <property type="evidence" value="ECO:0007669"/>
    <property type="project" value="TreeGrafter"/>
</dbReference>
<organism evidence="2 3">
    <name type="scientific">Nocardia pseudobrasiliensis</name>
    <dbReference type="NCBI Taxonomy" id="45979"/>
    <lineage>
        <taxon>Bacteria</taxon>
        <taxon>Bacillati</taxon>
        <taxon>Actinomycetota</taxon>
        <taxon>Actinomycetes</taxon>
        <taxon>Mycobacteriales</taxon>
        <taxon>Nocardiaceae</taxon>
        <taxon>Nocardia</taxon>
    </lineage>
</organism>
<dbReference type="AlphaFoldDB" id="A0A370ICG0"/>
<dbReference type="Pfam" id="PF08443">
    <property type="entry name" value="RimK"/>
    <property type="match status" value="1"/>
</dbReference>
<comment type="caution">
    <text evidence="2">The sequence shown here is derived from an EMBL/GenBank/DDBJ whole genome shotgun (WGS) entry which is preliminary data.</text>
</comment>
<dbReference type="Proteomes" id="UP000254869">
    <property type="component" value="Unassembled WGS sequence"/>
</dbReference>
<dbReference type="STRING" id="1210086.GCA_001613105_01384"/>
<proteinExistence type="predicted"/>
<keyword evidence="3" id="KW-1185">Reference proteome</keyword>
<evidence type="ECO:0000313" key="2">
    <source>
        <dbReference type="EMBL" id="RDI68407.1"/>
    </source>
</evidence>
<dbReference type="PANTHER" id="PTHR21621">
    <property type="entry name" value="RIBOSOMAL PROTEIN S6 MODIFICATION PROTEIN"/>
    <property type="match status" value="1"/>
</dbReference>
<accession>A0A370ICG0</accession>
<dbReference type="RefSeq" id="WP_067993466.1">
    <property type="nucleotide sequence ID" value="NZ_QQBC01000002.1"/>
</dbReference>
<gene>
    <name evidence="2" type="ORF">DFR76_102808</name>
</gene>
<dbReference type="InterPro" id="IPR013651">
    <property type="entry name" value="ATP-grasp_RimK-type"/>
</dbReference>
<dbReference type="EMBL" id="QQBC01000002">
    <property type="protein sequence ID" value="RDI68407.1"/>
    <property type="molecule type" value="Genomic_DNA"/>
</dbReference>
<dbReference type="PANTHER" id="PTHR21621:SF0">
    <property type="entry name" value="BETA-CITRYLGLUTAMATE SYNTHASE B-RELATED"/>
    <property type="match status" value="1"/>
</dbReference>
<protein>
    <submittedName>
        <fullName evidence="2">RimK-like ATP-grasp domain-containing protein</fullName>
    </submittedName>
</protein>
<sequence>MSDVVVMTDHASTEGSSPQLERAVEVLTGAAPVVVDARHFYSGGDGVVHPHETTPTLEVPAAGLVTQPAVLIAYEIPPRQRHRLARFQTVLGGSRIACLGADPQAWRYATDKRLAVGRFLKHGIPQMESVFLDRPADQTALDAFETLGRNVWARPAIGFGGRDVFHITSIRQLRAAVEFYAHTDCGWLLTRDAENFDHRGRRHQYRVVVLGRQVLRVCEHVQNDPDAPCNEAQGAHSTVLPPDALPQDLLDLAVAATAAVGLPFGGVDLVPESGGVVFEVNVHPVLDVPHGFETVTVPYTLAHLGGGHCDDRFAGMPWRSATDNYPILVPRPGLGE</sequence>
<name>A0A370ICG0_9NOCA</name>
<dbReference type="Gene3D" id="3.30.470.20">
    <property type="entry name" value="ATP-grasp fold, B domain"/>
    <property type="match status" value="1"/>
</dbReference>
<dbReference type="GO" id="GO:0016879">
    <property type="term" value="F:ligase activity, forming carbon-nitrogen bonds"/>
    <property type="evidence" value="ECO:0007669"/>
    <property type="project" value="TreeGrafter"/>
</dbReference>
<evidence type="ECO:0000313" key="3">
    <source>
        <dbReference type="Proteomes" id="UP000254869"/>
    </source>
</evidence>
<reference evidence="2 3" key="1">
    <citation type="submission" date="2018-07" db="EMBL/GenBank/DDBJ databases">
        <title>Genomic Encyclopedia of Type Strains, Phase IV (KMG-IV): sequencing the most valuable type-strain genomes for metagenomic binning, comparative biology and taxonomic classification.</title>
        <authorList>
            <person name="Goeker M."/>
        </authorList>
    </citation>
    <scope>NUCLEOTIDE SEQUENCE [LARGE SCALE GENOMIC DNA]</scope>
    <source>
        <strain evidence="2 3">DSM 44290</strain>
    </source>
</reference>
<feature type="domain" description="ATP-grasp fold RimK-type" evidence="1">
    <location>
        <begin position="203"/>
        <end position="287"/>
    </location>
</feature>